<proteinExistence type="predicted"/>
<feature type="region of interest" description="Disordered" evidence="2">
    <location>
        <begin position="118"/>
        <end position="139"/>
    </location>
</feature>
<comment type="caution">
    <text evidence="3">The sequence shown here is derived from an EMBL/GenBank/DDBJ whole genome shotgun (WGS) entry which is preliminary data.</text>
</comment>
<dbReference type="AlphaFoldDB" id="A0AAJ1UMN1"/>
<reference evidence="3" key="2">
    <citation type="submission" date="2023-04" db="EMBL/GenBank/DDBJ databases">
        <authorList>
            <person name="Orihara K."/>
        </authorList>
    </citation>
    <scope>NUCLEOTIDE SEQUENCE</scope>
    <source>
        <strain evidence="3">YIT 13057</strain>
    </source>
</reference>
<keyword evidence="1" id="KW-0175">Coiled coil</keyword>
<sequence>MTTNTQIPVAQEKADAANDTAAADADDLNVSMNRGERLKAIEQRIAKLKSDADTKAAAALSAASDAQDVRDSLDALRVQGENRRAELESKQDQLQSDAVKQAVQTVLLQSKIDDANRQYAQQQADAAGSANPGQSAFRE</sequence>
<dbReference type="RefSeq" id="WP_033500913.1">
    <property type="nucleotide sequence ID" value="NZ_JAOPLX010000005.1"/>
</dbReference>
<protein>
    <submittedName>
        <fullName evidence="3">Uncharacterized protein</fullName>
    </submittedName>
</protein>
<dbReference type="Proteomes" id="UP001157379">
    <property type="component" value="Unassembled WGS sequence"/>
</dbReference>
<evidence type="ECO:0000256" key="2">
    <source>
        <dbReference type="SAM" id="MobiDB-lite"/>
    </source>
</evidence>
<name>A0AAJ1UMN1_9BIFI</name>
<evidence type="ECO:0000256" key="1">
    <source>
        <dbReference type="SAM" id="Coils"/>
    </source>
</evidence>
<feature type="region of interest" description="Disordered" evidence="2">
    <location>
        <begin position="1"/>
        <end position="21"/>
    </location>
</feature>
<gene>
    <name evidence="3" type="ORF">OB936_02670</name>
</gene>
<reference evidence="3" key="1">
    <citation type="journal article" date="2023" name="Gut Microbes">
        <title>Characterization of Bifidobacterium kashiwanohense that utilizes both milk- and plant-derived oligosaccharides.</title>
        <authorList>
            <person name="Orihara K."/>
            <person name="Yahagi K."/>
            <person name="Saito Y."/>
            <person name="Watanabe Y."/>
            <person name="Sasai T."/>
            <person name="Hara T."/>
            <person name="Tsukuda N."/>
            <person name="Oki K."/>
            <person name="Fujimoto J."/>
            <person name="Matsuki T."/>
        </authorList>
    </citation>
    <scope>NUCLEOTIDE SEQUENCE</scope>
    <source>
        <strain evidence="3">YIT 13057</strain>
    </source>
</reference>
<organism evidence="3 4">
    <name type="scientific">Bifidobacterium catenulatum subsp. kashiwanohense</name>
    <dbReference type="NCBI Taxonomy" id="630129"/>
    <lineage>
        <taxon>Bacteria</taxon>
        <taxon>Bacillati</taxon>
        <taxon>Actinomycetota</taxon>
        <taxon>Actinomycetes</taxon>
        <taxon>Bifidobacteriales</taxon>
        <taxon>Bifidobacteriaceae</taxon>
        <taxon>Bifidobacterium</taxon>
    </lineage>
</organism>
<dbReference type="EMBL" id="JAOPMD010000006">
    <property type="protein sequence ID" value="MDH7899124.1"/>
    <property type="molecule type" value="Genomic_DNA"/>
</dbReference>
<feature type="coiled-coil region" evidence="1">
    <location>
        <begin position="38"/>
        <end position="97"/>
    </location>
</feature>
<evidence type="ECO:0000313" key="4">
    <source>
        <dbReference type="Proteomes" id="UP001157379"/>
    </source>
</evidence>
<evidence type="ECO:0000313" key="3">
    <source>
        <dbReference type="EMBL" id="MDH7899124.1"/>
    </source>
</evidence>
<accession>A0AAJ1UMN1</accession>